<evidence type="ECO:0000256" key="7">
    <source>
        <dbReference type="SAM" id="MobiDB-lite"/>
    </source>
</evidence>
<evidence type="ECO:0000313" key="10">
    <source>
        <dbReference type="Proteomes" id="UP001497383"/>
    </source>
</evidence>
<evidence type="ECO:0000313" key="9">
    <source>
        <dbReference type="EMBL" id="CAK9441102.1"/>
    </source>
</evidence>
<keyword evidence="10" id="KW-1185">Reference proteome</keyword>
<evidence type="ECO:0000256" key="6">
    <source>
        <dbReference type="ARBA" id="ARBA00023242"/>
    </source>
</evidence>
<name>A0ABP0ZTP8_9ASCO</name>
<feature type="domain" description="Transcriptional coactivator p15 (PC4) C-terminal" evidence="8">
    <location>
        <begin position="30"/>
        <end position="80"/>
    </location>
</feature>
<comment type="subcellular location">
    <subcellularLocation>
        <location evidence="1">Nucleus</location>
    </subcellularLocation>
</comment>
<dbReference type="PANTHER" id="PTHR13215">
    <property type="entry name" value="RNA POLYMERASE II TRANSCRIPTIONAL COACTIVATOR"/>
    <property type="match status" value="1"/>
</dbReference>
<proteinExistence type="inferred from homology"/>
<evidence type="ECO:0000256" key="5">
    <source>
        <dbReference type="ARBA" id="ARBA00023163"/>
    </source>
</evidence>
<dbReference type="InterPro" id="IPR003173">
    <property type="entry name" value="PC4_C"/>
</dbReference>
<dbReference type="InterPro" id="IPR009044">
    <property type="entry name" value="ssDNA-bd_transcriptional_reg"/>
</dbReference>
<protein>
    <recommendedName>
        <fullName evidence="8">Transcriptional coactivator p15 (PC4) C-terminal domain-containing protein</fullName>
    </recommendedName>
</protein>
<feature type="region of interest" description="Disordered" evidence="7">
    <location>
        <begin position="1"/>
        <end position="23"/>
    </location>
</feature>
<keyword evidence="6" id="KW-0539">Nucleus</keyword>
<dbReference type="InterPro" id="IPR045125">
    <property type="entry name" value="Sub1/Tcp4-like"/>
</dbReference>
<reference evidence="9 10" key="1">
    <citation type="submission" date="2024-03" db="EMBL/GenBank/DDBJ databases">
        <authorList>
            <person name="Brejova B."/>
        </authorList>
    </citation>
    <scope>NUCLEOTIDE SEQUENCE [LARGE SCALE GENOMIC DNA]</scope>
    <source>
        <strain evidence="9 10">CBS 14171</strain>
    </source>
</reference>
<evidence type="ECO:0000256" key="1">
    <source>
        <dbReference type="ARBA" id="ARBA00004123"/>
    </source>
</evidence>
<dbReference type="RefSeq" id="XP_066831909.1">
    <property type="nucleotide sequence ID" value="XM_066975251.1"/>
</dbReference>
<feature type="compositionally biased region" description="Basic and acidic residues" evidence="7">
    <location>
        <begin position="102"/>
        <end position="136"/>
    </location>
</feature>
<keyword evidence="3" id="KW-0805">Transcription regulation</keyword>
<evidence type="ECO:0000256" key="4">
    <source>
        <dbReference type="ARBA" id="ARBA00023125"/>
    </source>
</evidence>
<dbReference type="Pfam" id="PF02229">
    <property type="entry name" value="PC4"/>
    <property type="match status" value="1"/>
</dbReference>
<dbReference type="GeneID" id="92210167"/>
<evidence type="ECO:0000256" key="3">
    <source>
        <dbReference type="ARBA" id="ARBA00023015"/>
    </source>
</evidence>
<evidence type="ECO:0000259" key="8">
    <source>
        <dbReference type="Pfam" id="PF02229"/>
    </source>
</evidence>
<keyword evidence="4" id="KW-0238">DNA-binding</keyword>
<dbReference type="SUPFAM" id="SSF54447">
    <property type="entry name" value="ssDNA-binding transcriptional regulator domain"/>
    <property type="match status" value="1"/>
</dbReference>
<dbReference type="Gene3D" id="2.30.31.10">
    <property type="entry name" value="Transcriptional Coactivator Pc4, Chain A"/>
    <property type="match status" value="1"/>
</dbReference>
<accession>A0ABP0ZTP8</accession>
<gene>
    <name evidence="9" type="ORF">LODBEIA_P49710</name>
</gene>
<organism evidence="9 10">
    <name type="scientific">Lodderomyces beijingensis</name>
    <dbReference type="NCBI Taxonomy" id="1775926"/>
    <lineage>
        <taxon>Eukaryota</taxon>
        <taxon>Fungi</taxon>
        <taxon>Dikarya</taxon>
        <taxon>Ascomycota</taxon>
        <taxon>Saccharomycotina</taxon>
        <taxon>Pichiomycetes</taxon>
        <taxon>Debaryomycetaceae</taxon>
        <taxon>Candida/Lodderomyces clade</taxon>
        <taxon>Lodderomyces</taxon>
    </lineage>
</organism>
<dbReference type="Proteomes" id="UP001497383">
    <property type="component" value="Chromosome 6"/>
</dbReference>
<feature type="compositionally biased region" description="Polar residues" evidence="7">
    <location>
        <begin position="7"/>
        <end position="19"/>
    </location>
</feature>
<keyword evidence="5" id="KW-0804">Transcription</keyword>
<comment type="similarity">
    <text evidence="2">Belongs to the transcriptional coactivator PC4 family.</text>
</comment>
<sequence length="143" mass="15494">MPPKRTYSPTKSRAAASSDTGGGEEIEIVLDSKKRVTVRKFKDINLVDIREYWTDSSGERKPGKKGISLTEDTYFELIQAHNKIQNALDKLNGVGGGATKKARIEKSPKKANKDDGVGKEAKVGKEDSGDGARDNEAGDGDEK</sequence>
<evidence type="ECO:0000256" key="2">
    <source>
        <dbReference type="ARBA" id="ARBA00009001"/>
    </source>
</evidence>
<dbReference type="EMBL" id="OZ022410">
    <property type="protein sequence ID" value="CAK9441102.1"/>
    <property type="molecule type" value="Genomic_DNA"/>
</dbReference>
<feature type="region of interest" description="Disordered" evidence="7">
    <location>
        <begin position="91"/>
        <end position="143"/>
    </location>
</feature>